<name>A0A844G1G0_9BACT</name>
<dbReference type="EMBL" id="VUNS01000010">
    <property type="protein sequence ID" value="MST97520.1"/>
    <property type="molecule type" value="Genomic_DNA"/>
</dbReference>
<proteinExistence type="predicted"/>
<accession>A0A844G1G0</accession>
<organism evidence="1 2">
    <name type="scientific">Victivallis lenta</name>
    <dbReference type="NCBI Taxonomy" id="2606640"/>
    <lineage>
        <taxon>Bacteria</taxon>
        <taxon>Pseudomonadati</taxon>
        <taxon>Lentisphaerota</taxon>
        <taxon>Lentisphaeria</taxon>
        <taxon>Victivallales</taxon>
        <taxon>Victivallaceae</taxon>
        <taxon>Victivallis</taxon>
    </lineage>
</organism>
<reference evidence="1 2" key="1">
    <citation type="submission" date="2019-08" db="EMBL/GenBank/DDBJ databases">
        <title>In-depth cultivation of the pig gut microbiome towards novel bacterial diversity and tailored functional studies.</title>
        <authorList>
            <person name="Wylensek D."/>
            <person name="Hitch T.C.A."/>
            <person name="Clavel T."/>
        </authorList>
    </citation>
    <scope>NUCLEOTIDE SEQUENCE [LARGE SCALE GENOMIC DNA]</scope>
    <source>
        <strain evidence="1 2">BBE-744-WT-12</strain>
    </source>
</reference>
<sequence length="172" mass="19976">MKKISDDIAHALDKCAEALSINELSRVTGVRIELLRRFITRKTRHVRGETWDRIYPVLRPYLASAEPPPEKPPIRIGRAYRRHPDLVEMFSDQKILLDAFDVLPDNGKKNLVDELLREAAESRPTAYTALSPVENQLMGRFLQLDAEGRKRLLERMLEMATAEVRERRKQLF</sequence>
<protein>
    <submittedName>
        <fullName evidence="1">Uncharacterized protein</fullName>
    </submittedName>
</protein>
<evidence type="ECO:0000313" key="2">
    <source>
        <dbReference type="Proteomes" id="UP000435649"/>
    </source>
</evidence>
<dbReference type="Proteomes" id="UP000435649">
    <property type="component" value="Unassembled WGS sequence"/>
</dbReference>
<dbReference type="RefSeq" id="WP_106051948.1">
    <property type="nucleotide sequence ID" value="NZ_CALXOB010000003.1"/>
</dbReference>
<gene>
    <name evidence="1" type="ORF">FYJ85_10765</name>
</gene>
<dbReference type="AlphaFoldDB" id="A0A844G1G0"/>
<keyword evidence="2" id="KW-1185">Reference proteome</keyword>
<evidence type="ECO:0000313" key="1">
    <source>
        <dbReference type="EMBL" id="MST97520.1"/>
    </source>
</evidence>
<comment type="caution">
    <text evidence="1">The sequence shown here is derived from an EMBL/GenBank/DDBJ whole genome shotgun (WGS) entry which is preliminary data.</text>
</comment>